<dbReference type="STRING" id="762486.SAMN05444411_101154"/>
<reference evidence="2 3" key="1">
    <citation type="submission" date="2016-10" db="EMBL/GenBank/DDBJ databases">
        <authorList>
            <person name="de Groot N.N."/>
        </authorList>
    </citation>
    <scope>NUCLEOTIDE SEQUENCE [LARGE SCALE GENOMIC DNA]</scope>
    <source>
        <strain evidence="2 3">DSM 24956</strain>
    </source>
</reference>
<dbReference type="Proteomes" id="UP000199595">
    <property type="component" value="Unassembled WGS sequence"/>
</dbReference>
<dbReference type="Gene3D" id="2.20.110.10">
    <property type="entry name" value="Histone H3 K4-specific methyltransferase SET7/9 N-terminal domain"/>
    <property type="match status" value="1"/>
</dbReference>
<evidence type="ECO:0008006" key="4">
    <source>
        <dbReference type="Google" id="ProtNLM"/>
    </source>
</evidence>
<protein>
    <recommendedName>
        <fullName evidence="4">MORN repeat variant</fullName>
    </recommendedName>
</protein>
<feature type="signal peptide" evidence="1">
    <location>
        <begin position="1"/>
        <end position="18"/>
    </location>
</feature>
<organism evidence="2 3">
    <name type="scientific">Lutibacter oricola</name>
    <dbReference type="NCBI Taxonomy" id="762486"/>
    <lineage>
        <taxon>Bacteria</taxon>
        <taxon>Pseudomonadati</taxon>
        <taxon>Bacteroidota</taxon>
        <taxon>Flavobacteriia</taxon>
        <taxon>Flavobacteriales</taxon>
        <taxon>Flavobacteriaceae</taxon>
        <taxon>Lutibacter</taxon>
    </lineage>
</organism>
<gene>
    <name evidence="2" type="ORF">SAMN05444411_101154</name>
</gene>
<accession>A0A1H2R5T1</accession>
<proteinExistence type="predicted"/>
<name>A0A1H2R5T1_9FLAO</name>
<evidence type="ECO:0000256" key="1">
    <source>
        <dbReference type="SAM" id="SignalP"/>
    </source>
</evidence>
<dbReference type="AlphaFoldDB" id="A0A1H2R5T1"/>
<sequence>MKTLLKLVVLLFCVTTFAQEQKVDFKKIDNDLTKATYYFADNANIVEREGFFNKSGKLHGTWINYDVNGSKTIIANYKNGKKEGTWSFIKKDKVNLVTYKNNKVVNVETKDIIIN</sequence>
<evidence type="ECO:0000313" key="3">
    <source>
        <dbReference type="Proteomes" id="UP000199595"/>
    </source>
</evidence>
<feature type="chain" id="PRO_5011518748" description="MORN repeat variant" evidence="1">
    <location>
        <begin position="19"/>
        <end position="115"/>
    </location>
</feature>
<keyword evidence="3" id="KW-1185">Reference proteome</keyword>
<dbReference type="RefSeq" id="WP_090118714.1">
    <property type="nucleotide sequence ID" value="NZ_FNNJ01000001.1"/>
</dbReference>
<dbReference type="EMBL" id="FNNJ01000001">
    <property type="protein sequence ID" value="SDW14568.1"/>
    <property type="molecule type" value="Genomic_DNA"/>
</dbReference>
<keyword evidence="1" id="KW-0732">Signal</keyword>
<dbReference type="SUPFAM" id="SSF82185">
    <property type="entry name" value="Histone H3 K4-specific methyltransferase SET7/9 N-terminal domain"/>
    <property type="match status" value="1"/>
</dbReference>
<evidence type="ECO:0000313" key="2">
    <source>
        <dbReference type="EMBL" id="SDW14568.1"/>
    </source>
</evidence>
<dbReference type="OrthoDB" id="1467310at2"/>